<dbReference type="Proteomes" id="UP001204798">
    <property type="component" value="Unassembled WGS sequence"/>
</dbReference>
<protein>
    <submittedName>
        <fullName evidence="1">Uncharacterized protein</fullName>
    </submittedName>
</protein>
<organism evidence="1 2">
    <name type="scientific">Candidatus Fervidibacter sacchari</name>
    <dbReference type="NCBI Taxonomy" id="1448929"/>
    <lineage>
        <taxon>Bacteria</taxon>
        <taxon>Candidatus Fervidibacterota</taxon>
        <taxon>Candidatus Fervidibacter</taxon>
    </lineage>
</organism>
<gene>
    <name evidence="1" type="ORF">M2350_002306</name>
</gene>
<evidence type="ECO:0000313" key="2">
    <source>
        <dbReference type="Proteomes" id="UP001204798"/>
    </source>
</evidence>
<dbReference type="EMBL" id="JANUCP010000004">
    <property type="protein sequence ID" value="MCS3919889.1"/>
    <property type="molecule type" value="Genomic_DNA"/>
</dbReference>
<keyword evidence="2" id="KW-1185">Reference proteome</keyword>
<proteinExistence type="predicted"/>
<evidence type="ECO:0000313" key="1">
    <source>
        <dbReference type="EMBL" id="MCS3919889.1"/>
    </source>
</evidence>
<name>A0ABT2EPJ8_9BACT</name>
<reference evidence="1 2" key="1">
    <citation type="submission" date="2022-08" db="EMBL/GenBank/DDBJ databases">
        <title>Bacterial and archaeal communities from various locations to study Microbial Dark Matter (Phase II).</title>
        <authorList>
            <person name="Stepanauskas R."/>
        </authorList>
    </citation>
    <scope>NUCLEOTIDE SEQUENCE [LARGE SCALE GENOMIC DNA]</scope>
    <source>
        <strain evidence="1 2">PD1</strain>
    </source>
</reference>
<comment type="caution">
    <text evidence="1">The sequence shown here is derived from an EMBL/GenBank/DDBJ whole genome shotgun (WGS) entry which is preliminary data.</text>
</comment>
<dbReference type="RefSeq" id="WP_259096818.1">
    <property type="nucleotide sequence ID" value="NZ_CP130454.1"/>
</dbReference>
<accession>A0ABT2EPJ8</accession>
<sequence>MAKVKRQMLTDVEMRIIKAAREGDIKAFCDALLEHPEDGRLLRTLALEDQAVEWSAVMKRIIEVAKEKSDGGTENQNCQP</sequence>